<feature type="region of interest" description="Disordered" evidence="1">
    <location>
        <begin position="25"/>
        <end position="44"/>
    </location>
</feature>
<keyword evidence="4" id="KW-1185">Reference proteome</keyword>
<gene>
    <name evidence="3" type="ORF">ETH_00043500</name>
</gene>
<evidence type="ECO:0000259" key="2">
    <source>
        <dbReference type="PROSITE" id="PS50053"/>
    </source>
</evidence>
<dbReference type="FunFam" id="3.10.20.90:FF:000202">
    <property type="entry name" value="Small ubiquitin-related modifier I"/>
    <property type="match status" value="1"/>
</dbReference>
<dbReference type="PROSITE" id="PS50053">
    <property type="entry name" value="UBIQUITIN_2"/>
    <property type="match status" value="1"/>
</dbReference>
<evidence type="ECO:0000313" key="3">
    <source>
        <dbReference type="EMBL" id="CDJ41218.1"/>
    </source>
</evidence>
<feature type="compositionally biased region" description="Basic and acidic residues" evidence="1">
    <location>
        <begin position="64"/>
        <end position="83"/>
    </location>
</feature>
<dbReference type="AlphaFoldDB" id="U6KWB2"/>
<dbReference type="SUPFAM" id="SSF54236">
    <property type="entry name" value="Ubiquitin-like"/>
    <property type="match status" value="1"/>
</dbReference>
<feature type="domain" description="Ubiquitin-like" evidence="2">
    <location>
        <begin position="78"/>
        <end position="153"/>
    </location>
</feature>
<evidence type="ECO:0000256" key="1">
    <source>
        <dbReference type="SAM" id="MobiDB-lite"/>
    </source>
</evidence>
<dbReference type="VEuPathDB" id="ToxoDB:ETH2_0503300"/>
<dbReference type="EMBL" id="HG675553">
    <property type="protein sequence ID" value="CDJ41218.1"/>
    <property type="molecule type" value="Genomic_DNA"/>
</dbReference>
<organism evidence="3 4">
    <name type="scientific">Eimeria tenella</name>
    <name type="common">Coccidian parasite</name>
    <dbReference type="NCBI Taxonomy" id="5802"/>
    <lineage>
        <taxon>Eukaryota</taxon>
        <taxon>Sar</taxon>
        <taxon>Alveolata</taxon>
        <taxon>Apicomplexa</taxon>
        <taxon>Conoidasida</taxon>
        <taxon>Coccidia</taxon>
        <taxon>Eucoccidiorida</taxon>
        <taxon>Eimeriorina</taxon>
        <taxon>Eimeriidae</taxon>
        <taxon>Eimeria</taxon>
    </lineage>
</organism>
<dbReference type="SMART" id="SM00213">
    <property type="entry name" value="UBQ"/>
    <property type="match status" value="1"/>
</dbReference>
<dbReference type="Proteomes" id="UP000030747">
    <property type="component" value="Unassembled WGS sequence"/>
</dbReference>
<feature type="region of interest" description="Disordered" evidence="1">
    <location>
        <begin position="63"/>
        <end position="83"/>
    </location>
</feature>
<feature type="region of interest" description="Disordered" evidence="1">
    <location>
        <begin position="147"/>
        <end position="178"/>
    </location>
</feature>
<evidence type="ECO:0000313" key="4">
    <source>
        <dbReference type="Proteomes" id="UP000030747"/>
    </source>
</evidence>
<reference evidence="3" key="1">
    <citation type="submission" date="2013-10" db="EMBL/GenBank/DDBJ databases">
        <title>Genomic analysis of the causative agents of coccidiosis in chickens.</title>
        <authorList>
            <person name="Reid A.J."/>
            <person name="Blake D."/>
            <person name="Billington K."/>
            <person name="Browne H."/>
            <person name="Dunn M."/>
            <person name="Hung S."/>
            <person name="Kawahara F."/>
            <person name="Miranda-Saavedra D."/>
            <person name="Mourier T."/>
            <person name="Nagra H."/>
            <person name="Otto T.D."/>
            <person name="Rawlings N."/>
            <person name="Sanchez A."/>
            <person name="Sanders M."/>
            <person name="Subramaniam C."/>
            <person name="Tay Y."/>
            <person name="Dear P."/>
            <person name="Doerig C."/>
            <person name="Gruber A."/>
            <person name="Parkinson J."/>
            <person name="Shirley M."/>
            <person name="Wan K.L."/>
            <person name="Berriman M."/>
            <person name="Tomley F."/>
            <person name="Pain A."/>
        </authorList>
    </citation>
    <scope>NUCLEOTIDE SEQUENCE [LARGE SCALE GENOMIC DNA]</scope>
    <source>
        <strain evidence="3">Houghton</strain>
    </source>
</reference>
<dbReference type="InterPro" id="IPR000626">
    <property type="entry name" value="Ubiquitin-like_dom"/>
</dbReference>
<reference evidence="3" key="2">
    <citation type="submission" date="2013-10" db="EMBL/GenBank/DDBJ databases">
        <authorList>
            <person name="Aslett M."/>
        </authorList>
    </citation>
    <scope>NUCLEOTIDE SEQUENCE [LARGE SCALE GENOMIC DNA]</scope>
    <source>
        <strain evidence="3">Houghton</strain>
    </source>
</reference>
<accession>U6KWB2</accession>
<dbReference type="GeneID" id="25257739"/>
<dbReference type="InterPro" id="IPR029071">
    <property type="entry name" value="Ubiquitin-like_domsf"/>
</dbReference>
<dbReference type="Gene3D" id="3.10.20.90">
    <property type="entry name" value="Phosphatidylinositol 3-kinase Catalytic Subunit, Chain A, domain 1"/>
    <property type="match status" value="1"/>
</dbReference>
<feature type="compositionally biased region" description="Low complexity" evidence="1">
    <location>
        <begin position="152"/>
        <end position="172"/>
    </location>
</feature>
<proteinExistence type="predicted"/>
<dbReference type="VEuPathDB" id="ToxoDB:ETH_00043500"/>
<name>U6KWB2_EIMTE</name>
<dbReference type="OrthoDB" id="442921at2759"/>
<dbReference type="PANTHER" id="PTHR10562">
    <property type="entry name" value="SMALL UBIQUITIN-RELATED MODIFIER"/>
    <property type="match status" value="1"/>
</dbReference>
<dbReference type="Pfam" id="PF11976">
    <property type="entry name" value="Rad60-SLD"/>
    <property type="match status" value="1"/>
</dbReference>
<sequence>MNCVSLLGTSEKEIVSRRRVSAAAALRADTPPASAAQQRQQQQQQQQRLCGLLLPRLFGFSTMSDEKKDGENPEKEHMQLKVRSPDGSEVYFKIKRRTKLEKLMTAYCNRLGQSLDSVRFLYDGERLKPDKTPLDLGIEDGDVIDAMVQQTGGASRGPRGPRGPRGASRGPQGAPGGP</sequence>
<dbReference type="InterPro" id="IPR022617">
    <property type="entry name" value="Rad60/SUMO-like_dom"/>
</dbReference>
<protein>
    <submittedName>
        <fullName evidence="3">Ubiquitin-like protein SMT3, putative</fullName>
    </submittedName>
</protein>
<dbReference type="RefSeq" id="XP_013231968.1">
    <property type="nucleotide sequence ID" value="XM_013376514.1"/>
</dbReference>
<dbReference type="CDD" id="cd16116">
    <property type="entry name" value="Ubl_Smt3_like"/>
    <property type="match status" value="1"/>
</dbReference>